<feature type="transmembrane region" description="Helical" evidence="1">
    <location>
        <begin position="206"/>
        <end position="228"/>
    </location>
</feature>
<name>A0A413SZL9_9BACT</name>
<reference evidence="3 4" key="1">
    <citation type="submission" date="2018-08" db="EMBL/GenBank/DDBJ databases">
        <title>A genome reference for cultivated species of the human gut microbiota.</title>
        <authorList>
            <person name="Zou Y."/>
            <person name="Xue W."/>
            <person name="Luo G."/>
        </authorList>
    </citation>
    <scope>NUCLEOTIDE SEQUENCE [LARGE SCALE GENOMIC DNA]</scope>
    <source>
        <strain evidence="3 4">AM42-38</strain>
    </source>
</reference>
<feature type="transmembrane region" description="Helical" evidence="1">
    <location>
        <begin position="184"/>
        <end position="200"/>
    </location>
</feature>
<protein>
    <recommendedName>
        <fullName evidence="2">Acyltransferase 3 domain-containing protein</fullName>
    </recommendedName>
</protein>
<comment type="caution">
    <text evidence="3">The sequence shown here is derived from an EMBL/GenBank/DDBJ whole genome shotgun (WGS) entry which is preliminary data.</text>
</comment>
<dbReference type="AlphaFoldDB" id="A0A413SZL9"/>
<feature type="transmembrane region" description="Helical" evidence="1">
    <location>
        <begin position="125"/>
        <end position="143"/>
    </location>
</feature>
<feature type="transmembrane region" description="Helical" evidence="1">
    <location>
        <begin position="155"/>
        <end position="172"/>
    </location>
</feature>
<proteinExistence type="predicted"/>
<feature type="transmembrane region" description="Helical" evidence="1">
    <location>
        <begin position="5"/>
        <end position="24"/>
    </location>
</feature>
<dbReference type="GO" id="GO:0016747">
    <property type="term" value="F:acyltransferase activity, transferring groups other than amino-acyl groups"/>
    <property type="evidence" value="ECO:0007669"/>
    <property type="project" value="InterPro"/>
</dbReference>
<evidence type="ECO:0000313" key="3">
    <source>
        <dbReference type="EMBL" id="RHA75407.1"/>
    </source>
</evidence>
<feature type="transmembrane region" description="Helical" evidence="1">
    <location>
        <begin position="36"/>
        <end position="54"/>
    </location>
</feature>
<feature type="transmembrane region" description="Helical" evidence="1">
    <location>
        <begin position="248"/>
        <end position="271"/>
    </location>
</feature>
<organism evidence="3 4">
    <name type="scientific">Phocaeicola coprophilus</name>
    <dbReference type="NCBI Taxonomy" id="387090"/>
    <lineage>
        <taxon>Bacteria</taxon>
        <taxon>Pseudomonadati</taxon>
        <taxon>Bacteroidota</taxon>
        <taxon>Bacteroidia</taxon>
        <taxon>Bacteroidales</taxon>
        <taxon>Bacteroidaceae</taxon>
        <taxon>Phocaeicola</taxon>
    </lineage>
</organism>
<feature type="transmembrane region" description="Helical" evidence="1">
    <location>
        <begin position="277"/>
        <end position="295"/>
    </location>
</feature>
<sequence>MPILYYNHVTILKVAATMFITWFHFKSFIPTPIDKLFIGGMLGNSLFFYCSGYLSSIKTEQYKGEWLINKWSRIMPSVWIGTILLLLVKDIKIYNFIYPTSFWFINALLIFYIIFYIFKKIISKHKILCVNFILVIHTFYYYFFVDHTQIVMDGGGLKIWFYCFLFFLYGFYTKNKNIKGSNNKYSLVKSLITIVVFYLYKELANIYSPLIFWQFIIQPLILFVFIHFSIESAHYIASIKISNKLKHVLSIISNLTLDIYVIQITIINLIEQINIKWPYKIGISIILILIGAYWCNKISNLAGNIIKKN</sequence>
<dbReference type="RefSeq" id="WP_118400503.1">
    <property type="nucleotide sequence ID" value="NZ_CABJGD010000016.1"/>
</dbReference>
<keyword evidence="1" id="KW-1133">Transmembrane helix</keyword>
<keyword evidence="1" id="KW-0472">Membrane</keyword>
<feature type="transmembrane region" description="Helical" evidence="1">
    <location>
        <begin position="74"/>
        <end position="94"/>
    </location>
</feature>
<evidence type="ECO:0000259" key="2">
    <source>
        <dbReference type="Pfam" id="PF01757"/>
    </source>
</evidence>
<accession>A0A413SZL9</accession>
<feature type="domain" description="Acyltransferase 3" evidence="2">
    <location>
        <begin position="10"/>
        <end position="295"/>
    </location>
</feature>
<evidence type="ECO:0000313" key="4">
    <source>
        <dbReference type="Proteomes" id="UP000283855"/>
    </source>
</evidence>
<dbReference type="Pfam" id="PF01757">
    <property type="entry name" value="Acyl_transf_3"/>
    <property type="match status" value="1"/>
</dbReference>
<dbReference type="InterPro" id="IPR002656">
    <property type="entry name" value="Acyl_transf_3_dom"/>
</dbReference>
<feature type="transmembrane region" description="Helical" evidence="1">
    <location>
        <begin position="100"/>
        <end position="118"/>
    </location>
</feature>
<gene>
    <name evidence="3" type="ORF">DW921_08820</name>
</gene>
<dbReference type="Proteomes" id="UP000283855">
    <property type="component" value="Unassembled WGS sequence"/>
</dbReference>
<evidence type="ECO:0000256" key="1">
    <source>
        <dbReference type="SAM" id="Phobius"/>
    </source>
</evidence>
<keyword evidence="1" id="KW-0812">Transmembrane</keyword>
<dbReference type="EMBL" id="QSFT01000016">
    <property type="protein sequence ID" value="RHA75407.1"/>
    <property type="molecule type" value="Genomic_DNA"/>
</dbReference>